<gene>
    <name evidence="2" type="ORF">ACFOOL_00865</name>
</gene>
<evidence type="ECO:0000313" key="3">
    <source>
        <dbReference type="Proteomes" id="UP001595613"/>
    </source>
</evidence>
<dbReference type="EMBL" id="JBHRYD010000001">
    <property type="protein sequence ID" value="MFC3703301.1"/>
    <property type="molecule type" value="Genomic_DNA"/>
</dbReference>
<protein>
    <submittedName>
        <fullName evidence="2">Uncharacterized protein</fullName>
    </submittedName>
</protein>
<feature type="signal peptide" evidence="1">
    <location>
        <begin position="1"/>
        <end position="23"/>
    </location>
</feature>
<name>A0ABV7WVJ5_9HYPH</name>
<accession>A0ABV7WVJ5</accession>
<evidence type="ECO:0000256" key="1">
    <source>
        <dbReference type="SAM" id="SignalP"/>
    </source>
</evidence>
<dbReference type="RefSeq" id="WP_380094022.1">
    <property type="nucleotide sequence ID" value="NZ_JBHRYD010000001.1"/>
</dbReference>
<evidence type="ECO:0000313" key="2">
    <source>
        <dbReference type="EMBL" id="MFC3703301.1"/>
    </source>
</evidence>
<reference evidence="3" key="1">
    <citation type="journal article" date="2019" name="Int. J. Syst. Evol. Microbiol.">
        <title>The Global Catalogue of Microorganisms (GCM) 10K type strain sequencing project: providing services to taxonomists for standard genome sequencing and annotation.</title>
        <authorList>
            <consortium name="The Broad Institute Genomics Platform"/>
            <consortium name="The Broad Institute Genome Sequencing Center for Infectious Disease"/>
            <person name="Wu L."/>
            <person name="Ma J."/>
        </authorList>
    </citation>
    <scope>NUCLEOTIDE SEQUENCE [LARGE SCALE GENOMIC DNA]</scope>
    <source>
        <strain evidence="3">KCTC 42281</strain>
    </source>
</reference>
<feature type="chain" id="PRO_5045770021" evidence="1">
    <location>
        <begin position="24"/>
        <end position="245"/>
    </location>
</feature>
<organism evidence="2 3">
    <name type="scientific">Devosia honganensis</name>
    <dbReference type="NCBI Taxonomy" id="1610527"/>
    <lineage>
        <taxon>Bacteria</taxon>
        <taxon>Pseudomonadati</taxon>
        <taxon>Pseudomonadota</taxon>
        <taxon>Alphaproteobacteria</taxon>
        <taxon>Hyphomicrobiales</taxon>
        <taxon>Devosiaceae</taxon>
        <taxon>Devosia</taxon>
    </lineage>
</organism>
<dbReference type="Proteomes" id="UP001595613">
    <property type="component" value="Unassembled WGS sequence"/>
</dbReference>
<proteinExistence type="predicted"/>
<keyword evidence="1" id="KW-0732">Signal</keyword>
<comment type="caution">
    <text evidence="2">The sequence shown here is derived from an EMBL/GenBank/DDBJ whole genome shotgun (WGS) entry which is preliminary data.</text>
</comment>
<keyword evidence="3" id="KW-1185">Reference proteome</keyword>
<sequence>MRLMTVTFLSAALLMGVSFPAQAQSLLGGVLGSKGDDAVVTLGSGDAGTSGLVNVGVGGSDQLLDVNVGGSSAGSLATATVGTRDGVGADVNLLDGTARVGVGVGGSGGLLDVDIGVGGPGGSNGNGGNGVLPGASMASTGSGGGAGAAACVGLSSSQLERLLRSTRIDGSWARASNVAIQPVSVCPEMRPWLAAALGNSGLGDSLRSAIAGDALLSASLSRTPYDAGRVFAVQRQGSQLTVFVY</sequence>